<dbReference type="InterPro" id="IPR011047">
    <property type="entry name" value="Quinoprotein_ADH-like_sf"/>
</dbReference>
<dbReference type="InterPro" id="IPR015943">
    <property type="entry name" value="WD40/YVTN_repeat-like_dom_sf"/>
</dbReference>
<evidence type="ECO:0000256" key="6">
    <source>
        <dbReference type="ARBA" id="ARBA00023163"/>
    </source>
</evidence>
<dbReference type="GO" id="GO:0045943">
    <property type="term" value="P:positive regulation of transcription by RNA polymerase I"/>
    <property type="evidence" value="ECO:0007669"/>
    <property type="project" value="InterPro"/>
</dbReference>
<evidence type="ECO:0000256" key="7">
    <source>
        <dbReference type="ARBA" id="ARBA00023242"/>
    </source>
</evidence>
<feature type="compositionally biased region" description="Basic residues" evidence="9">
    <location>
        <begin position="138"/>
        <end position="148"/>
    </location>
</feature>
<feature type="repeat" description="WD" evidence="8">
    <location>
        <begin position="421"/>
        <end position="462"/>
    </location>
</feature>
<dbReference type="GeneID" id="54405913"/>
<dbReference type="SMART" id="SM00320">
    <property type="entry name" value="WD40"/>
    <property type="match status" value="3"/>
</dbReference>
<organism evidence="10 11">
    <name type="scientific">Dothidotthia symphoricarpi CBS 119687</name>
    <dbReference type="NCBI Taxonomy" id="1392245"/>
    <lineage>
        <taxon>Eukaryota</taxon>
        <taxon>Fungi</taxon>
        <taxon>Dikarya</taxon>
        <taxon>Ascomycota</taxon>
        <taxon>Pezizomycotina</taxon>
        <taxon>Dothideomycetes</taxon>
        <taxon>Pleosporomycetidae</taxon>
        <taxon>Pleosporales</taxon>
        <taxon>Dothidotthiaceae</taxon>
        <taxon>Dothidotthia</taxon>
    </lineage>
</organism>
<keyword evidence="4 8" id="KW-0853">WD repeat</keyword>
<dbReference type="GO" id="GO:0003723">
    <property type="term" value="F:RNA binding"/>
    <property type="evidence" value="ECO:0007669"/>
    <property type="project" value="InterPro"/>
</dbReference>
<keyword evidence="3" id="KW-0698">rRNA processing</keyword>
<evidence type="ECO:0000256" key="9">
    <source>
        <dbReference type="SAM" id="MobiDB-lite"/>
    </source>
</evidence>
<name>A0A6A6AQ01_9PLEO</name>
<dbReference type="SUPFAM" id="SSF50998">
    <property type="entry name" value="Quinoprotein alcohol dehydrogenase-like"/>
    <property type="match status" value="1"/>
</dbReference>
<keyword evidence="5" id="KW-0677">Repeat</keyword>
<dbReference type="PROSITE" id="PS50294">
    <property type="entry name" value="WD_REPEATS_REGION"/>
    <property type="match status" value="1"/>
</dbReference>
<dbReference type="InterPro" id="IPR001680">
    <property type="entry name" value="WD40_rpt"/>
</dbReference>
<dbReference type="InterPro" id="IPR053826">
    <property type="entry name" value="WDR75"/>
</dbReference>
<dbReference type="Pfam" id="PF00400">
    <property type="entry name" value="WD40"/>
    <property type="match status" value="1"/>
</dbReference>
<dbReference type="OrthoDB" id="4096at2759"/>
<dbReference type="Proteomes" id="UP000799771">
    <property type="component" value="Unassembled WGS sequence"/>
</dbReference>
<feature type="region of interest" description="Disordered" evidence="9">
    <location>
        <begin position="1"/>
        <end position="152"/>
    </location>
</feature>
<evidence type="ECO:0000256" key="8">
    <source>
        <dbReference type="PROSITE-ProRule" id="PRU00221"/>
    </source>
</evidence>
<evidence type="ECO:0000313" key="11">
    <source>
        <dbReference type="Proteomes" id="UP000799771"/>
    </source>
</evidence>
<sequence length="1040" mass="114414">MADSTPQLKRKREGADAQRKKAKTQRKSDGNAPATTPPTAPKDQKKNKGQGGGVEGGKVVDTPVGTPAALTKAQRRQQAREKLNGAEDAAVGVQEQAEDTKAQTQQADKSAKKDKKAQSNTESKEVVTVEIPNTSSGKTKKQKTKKPPKWSISPSHGGWFLPTDPIFSPDEKYLILANLRSLQIYSTETSLLARTLPAGGAGVLTAYALSTTKPNQVYVADSNGLITLWDWVDGTKIGRWEIGATVRNMAVITQPDSTDDLVYCHETGNSHILNVHALRTKAQASQTELKRILKTNSAILGFQVLLQGNVVVVATAESITVGKRLKLTMTAVQDFEYVWREFKLSKRITTFNAYIREPEVSDKAKKQVQDRRDLLDIAIGDETGVILLFEDILASFAAIEINQKNNKGRIDNAESLRPKRLHWHRDAVGSIKWSLDGNYLVSGGDETVLTIWQLATGKPQHLPHLTAAIENVVVSPTGSSYALSLANNSVIVLSTTELEARTNIVGIQSRRVDLEQLPKESSSSKASFNIFNEIPMAINPRNPREVLFSVPSSQPRQKNEGLRPEPYLQTFDMAHQRPLFRQALTRNNATDPNMGPEGRRIIEPNVRMLQVSHDGEWLATVDEWVPPRSDTGYLNEGIPEFNEEERLQRREVYLKLWQRDEQQGQWKLQARIDGPHFFEDVCGNGRAFDVVADPTSVGFATVGEDHVVRIWRPKTRLRDGTVVRGVDETGLVTWSLDRSVEISDKLDIVEASAGSQLSLPLRTSRLAFSADGSVLAVALSWASESDPGVIHLIDTNTATIRRSITEIDVTALCSVGIVGRHLVVVGDSITVWDMVLDQLVSCVPINTPGIDRFDRISVVRFAVNETNNTFAVSLPQFEKNESSTSRLKRASSKIMVFDPQHQETLWSTKIPGIILSLASQKTESGYIALDSASSLRTISPTAKPLQLLTPPPEEKAELKRTSYNADADMHVDGDLETSTETLTLADAIVVPGSEHDRTVVKSEQLQQLFEESGPSHASLPAKGLFRALVGLRGMVAKVAV</sequence>
<keyword evidence="11" id="KW-1185">Reference proteome</keyword>
<protein>
    <submittedName>
        <fullName evidence="10">WD domain-containing protein</fullName>
    </submittedName>
</protein>
<dbReference type="SUPFAM" id="SSF50978">
    <property type="entry name" value="WD40 repeat-like"/>
    <property type="match status" value="1"/>
</dbReference>
<dbReference type="InterPro" id="IPR036322">
    <property type="entry name" value="WD40_repeat_dom_sf"/>
</dbReference>
<dbReference type="AlphaFoldDB" id="A0A6A6AQ01"/>
<dbReference type="Gene3D" id="2.130.10.10">
    <property type="entry name" value="YVTN repeat-like/Quinoprotein amine dehydrogenase"/>
    <property type="match status" value="3"/>
</dbReference>
<dbReference type="GO" id="GO:0032040">
    <property type="term" value="C:small-subunit processome"/>
    <property type="evidence" value="ECO:0007669"/>
    <property type="project" value="InterPro"/>
</dbReference>
<dbReference type="RefSeq" id="XP_033527625.1">
    <property type="nucleotide sequence ID" value="XM_033665481.1"/>
</dbReference>
<accession>A0A6A6AQ01</accession>
<comment type="subcellular location">
    <subcellularLocation>
        <location evidence="1">Nucleus</location>
        <location evidence="1">Nucleolus</location>
    </subcellularLocation>
</comment>
<evidence type="ECO:0000256" key="3">
    <source>
        <dbReference type="ARBA" id="ARBA00022552"/>
    </source>
</evidence>
<dbReference type="GO" id="GO:0006364">
    <property type="term" value="P:rRNA processing"/>
    <property type="evidence" value="ECO:0007669"/>
    <property type="project" value="UniProtKB-KW"/>
</dbReference>
<keyword evidence="7" id="KW-0539">Nucleus</keyword>
<evidence type="ECO:0000256" key="5">
    <source>
        <dbReference type="ARBA" id="ARBA00022737"/>
    </source>
</evidence>
<keyword evidence="6" id="KW-0804">Transcription</keyword>
<dbReference type="PANTHER" id="PTHR44215">
    <property type="entry name" value="WD REPEAT-CONTAINING PROTEIN 75"/>
    <property type="match status" value="1"/>
</dbReference>
<dbReference type="EMBL" id="ML977499">
    <property type="protein sequence ID" value="KAF2133238.1"/>
    <property type="molecule type" value="Genomic_DNA"/>
</dbReference>
<reference evidence="10" key="1">
    <citation type="journal article" date="2020" name="Stud. Mycol.">
        <title>101 Dothideomycetes genomes: a test case for predicting lifestyles and emergence of pathogens.</title>
        <authorList>
            <person name="Haridas S."/>
            <person name="Albert R."/>
            <person name="Binder M."/>
            <person name="Bloem J."/>
            <person name="Labutti K."/>
            <person name="Salamov A."/>
            <person name="Andreopoulos B."/>
            <person name="Baker S."/>
            <person name="Barry K."/>
            <person name="Bills G."/>
            <person name="Bluhm B."/>
            <person name="Cannon C."/>
            <person name="Castanera R."/>
            <person name="Culley D."/>
            <person name="Daum C."/>
            <person name="Ezra D."/>
            <person name="Gonzalez J."/>
            <person name="Henrissat B."/>
            <person name="Kuo A."/>
            <person name="Liang C."/>
            <person name="Lipzen A."/>
            <person name="Lutzoni F."/>
            <person name="Magnuson J."/>
            <person name="Mondo S."/>
            <person name="Nolan M."/>
            <person name="Ohm R."/>
            <person name="Pangilinan J."/>
            <person name="Park H.-J."/>
            <person name="Ramirez L."/>
            <person name="Alfaro M."/>
            <person name="Sun H."/>
            <person name="Tritt A."/>
            <person name="Yoshinaga Y."/>
            <person name="Zwiers L.-H."/>
            <person name="Turgeon B."/>
            <person name="Goodwin S."/>
            <person name="Spatafora J."/>
            <person name="Crous P."/>
            <person name="Grigoriev I."/>
        </authorList>
    </citation>
    <scope>NUCLEOTIDE SEQUENCE</scope>
    <source>
        <strain evidence="10">CBS 119687</strain>
    </source>
</reference>
<evidence type="ECO:0000256" key="2">
    <source>
        <dbReference type="ARBA" id="ARBA00022517"/>
    </source>
</evidence>
<keyword evidence="2" id="KW-0690">Ribosome biogenesis</keyword>
<evidence type="ECO:0000256" key="4">
    <source>
        <dbReference type="ARBA" id="ARBA00022574"/>
    </source>
</evidence>
<dbReference type="GO" id="GO:2000234">
    <property type="term" value="P:positive regulation of rRNA processing"/>
    <property type="evidence" value="ECO:0007669"/>
    <property type="project" value="TreeGrafter"/>
</dbReference>
<evidence type="ECO:0000313" key="10">
    <source>
        <dbReference type="EMBL" id="KAF2133238.1"/>
    </source>
</evidence>
<dbReference type="PROSITE" id="PS50082">
    <property type="entry name" value="WD_REPEATS_2"/>
    <property type="match status" value="1"/>
</dbReference>
<gene>
    <name evidence="10" type="ORF">P153DRAFT_331788</name>
</gene>
<proteinExistence type="predicted"/>
<dbReference type="PANTHER" id="PTHR44215:SF1">
    <property type="entry name" value="WD REPEAT-CONTAINING PROTEIN 75"/>
    <property type="match status" value="1"/>
</dbReference>
<evidence type="ECO:0000256" key="1">
    <source>
        <dbReference type="ARBA" id="ARBA00004604"/>
    </source>
</evidence>